<dbReference type="GO" id="GO:0008270">
    <property type="term" value="F:zinc ion binding"/>
    <property type="evidence" value="ECO:0007669"/>
    <property type="project" value="InterPro"/>
</dbReference>
<evidence type="ECO:0000256" key="2">
    <source>
        <dbReference type="ARBA" id="ARBA00023002"/>
    </source>
</evidence>
<evidence type="ECO:0000313" key="4">
    <source>
        <dbReference type="EMBL" id="CCC80184.1"/>
    </source>
</evidence>
<dbReference type="Proteomes" id="UP000000432">
    <property type="component" value="Chromosome"/>
</dbReference>
<keyword evidence="1" id="KW-0521">NADP</keyword>
<dbReference type="InterPro" id="IPR011032">
    <property type="entry name" value="GroES-like_sf"/>
</dbReference>
<accession>F9USQ4</accession>
<dbReference type="SUPFAM" id="SSF50129">
    <property type="entry name" value="GroES-like"/>
    <property type="match status" value="1"/>
</dbReference>
<dbReference type="HOGENOM" id="CLU_026673_3_3_9"/>
<dbReference type="AlphaFoldDB" id="F9USQ4"/>
<keyword evidence="2" id="KW-0560">Oxidoreductase</keyword>
<reference evidence="4 5" key="3">
    <citation type="journal article" date="2012" name="J. Bacteriol.">
        <title>Complete resequencing and reannotation of the Lactobacillus plantarum WCFS1 genome.</title>
        <authorList>
            <person name="Siezen R.J."/>
            <person name="Francke C."/>
            <person name="Renckens B."/>
            <person name="Boekhorst J."/>
            <person name="Wels M."/>
            <person name="Kleerebezem M."/>
            <person name="van Hijum S.A.F.T."/>
        </authorList>
    </citation>
    <scope>NUCLEOTIDE SEQUENCE [LARGE SCALE GENOMIC DNA]</scope>
    <source>
        <strain evidence="5">ATCC BAA-793 / NCIMB 8826 / WCFS1</strain>
    </source>
</reference>
<sequence>MKKIIVNEYGSVDVLQEVVALKPVPGEKDVLIKVAAIGVNDPDIVMRKYGPFPTMPAEFRPTLPHMLGGDFSGIVEQVGAEVTKFQVGDHVMGYTKRGTYAQYIVLDQDDSLSQVPDQLDLIPLGGLYLTALTAWSAIMKNGHLQAGQKVLIHGGAGGVGSMAIQIAKAAGATVITTARS</sequence>
<dbReference type="eggNOG" id="COG0604">
    <property type="taxonomic scope" value="Bacteria"/>
</dbReference>
<proteinExistence type="predicted"/>
<dbReference type="SMART" id="SM00829">
    <property type="entry name" value="PKS_ER"/>
    <property type="match status" value="1"/>
</dbReference>
<dbReference type="OrthoDB" id="9792162at2"/>
<dbReference type="PANTHER" id="PTHR48106:SF18">
    <property type="entry name" value="QUINONE OXIDOREDUCTASE PIG3"/>
    <property type="match status" value="1"/>
</dbReference>
<dbReference type="RefSeq" id="WP_011102057.1">
    <property type="nucleotide sequence ID" value="NC_004567.2"/>
</dbReference>
<reference evidence="4 5" key="1">
    <citation type="journal article" date="2003" name="Proc. Natl. Acad. Sci. U.S.A.">
        <title>Complete genome sequence of Lactobacillus plantarum WCFS1.</title>
        <authorList>
            <person name="Kleerebezem M."/>
            <person name="Boekhorst J."/>
            <person name="van Kranenburg R."/>
            <person name="Molenaar D."/>
            <person name="Kuipers O.P."/>
            <person name="Leer R."/>
            <person name="Tarchini R."/>
            <person name="Peters S.A."/>
            <person name="Sandbrink H.M."/>
            <person name="Fiers M.W."/>
            <person name="Stiekema W."/>
            <person name="Lankhorst R.M."/>
            <person name="Bron P.A."/>
            <person name="Hoffer S.M."/>
            <person name="Groot M.N."/>
            <person name="Kerkhoven R."/>
            <person name="de Vries M."/>
            <person name="Ursing B."/>
            <person name="de Vos W.M."/>
            <person name="Siezen R.J."/>
        </authorList>
    </citation>
    <scope>NUCLEOTIDE SEQUENCE [LARGE SCALE GENOMIC DNA]</scope>
    <source>
        <strain evidence="5">ATCC BAA-793 / NCIMB 8826 / WCFS1</strain>
    </source>
</reference>
<reference key="2">
    <citation type="submission" date="2011-06" db="EMBL/GenBank/DDBJ databases">
        <title>Complete resequencing and reannotation of the Lactobacillus plantarum WCFS1 genome.</title>
        <authorList>
            <person name="Siezen R.J."/>
            <person name="Francke C."/>
            <person name="Renckens B."/>
            <person name="Boekhorst J."/>
            <person name="Wels M."/>
            <person name="Kleerebezem M."/>
            <person name="van Hijum S.A.F.T."/>
        </authorList>
    </citation>
    <scope>NUCLEOTIDE SEQUENCE</scope>
    <source>
        <strain>WCFS1</strain>
    </source>
</reference>
<evidence type="ECO:0000259" key="3">
    <source>
        <dbReference type="SMART" id="SM00829"/>
    </source>
</evidence>
<protein>
    <submittedName>
        <fullName evidence="4">Oxidoreductase, N-terminal</fullName>
    </submittedName>
</protein>
<dbReference type="SUPFAM" id="SSF51735">
    <property type="entry name" value="NAD(P)-binding Rossmann-fold domains"/>
    <property type="match status" value="1"/>
</dbReference>
<dbReference type="EnsemblBacteria" id="CCC80184">
    <property type="protein sequence ID" value="CCC80184"/>
    <property type="gene ID" value="lp_3145"/>
</dbReference>
<dbReference type="PhylomeDB" id="F9USQ4"/>
<organism evidence="4 5">
    <name type="scientific">Lactiplantibacillus plantarum (strain ATCC BAA-793 / NCIMB 8826 / WCFS1)</name>
    <name type="common">Lactobacillus plantarum</name>
    <dbReference type="NCBI Taxonomy" id="220668"/>
    <lineage>
        <taxon>Bacteria</taxon>
        <taxon>Bacillati</taxon>
        <taxon>Bacillota</taxon>
        <taxon>Bacilli</taxon>
        <taxon>Lactobacillales</taxon>
        <taxon>Lactobacillaceae</taxon>
        <taxon>Lactiplantibacillus</taxon>
    </lineage>
</organism>
<dbReference type="InterPro" id="IPR013154">
    <property type="entry name" value="ADH-like_N"/>
</dbReference>
<dbReference type="STRING" id="220668.lp_3145"/>
<dbReference type="InterPro" id="IPR020843">
    <property type="entry name" value="ER"/>
</dbReference>
<dbReference type="PANTHER" id="PTHR48106">
    <property type="entry name" value="QUINONE OXIDOREDUCTASE PIG3-RELATED"/>
    <property type="match status" value="1"/>
</dbReference>
<dbReference type="InterPro" id="IPR036291">
    <property type="entry name" value="NAD(P)-bd_dom_sf"/>
</dbReference>
<dbReference type="Gene3D" id="3.40.50.720">
    <property type="entry name" value="NAD(P)-binding Rossmann-like Domain"/>
    <property type="match status" value="1"/>
</dbReference>
<evidence type="ECO:0000256" key="1">
    <source>
        <dbReference type="ARBA" id="ARBA00022857"/>
    </source>
</evidence>
<evidence type="ECO:0000313" key="5">
    <source>
        <dbReference type="Proteomes" id="UP000000432"/>
    </source>
</evidence>
<dbReference type="PROSITE" id="PS01162">
    <property type="entry name" value="QOR_ZETA_CRYSTAL"/>
    <property type="match status" value="1"/>
</dbReference>
<gene>
    <name evidence="4" type="ordered locus">lp_3145</name>
</gene>
<dbReference type="Pfam" id="PF08240">
    <property type="entry name" value="ADH_N"/>
    <property type="match status" value="1"/>
</dbReference>
<dbReference type="CDD" id="cd05289">
    <property type="entry name" value="MDR_like_2"/>
    <property type="match status" value="1"/>
</dbReference>
<dbReference type="EMBL" id="AL935263">
    <property type="protein sequence ID" value="CCC80184.1"/>
    <property type="molecule type" value="Genomic_DNA"/>
</dbReference>
<keyword evidence="5" id="KW-1185">Reference proteome</keyword>
<dbReference type="InterPro" id="IPR002364">
    <property type="entry name" value="Quin_OxRdtase/zeta-crystal_CS"/>
</dbReference>
<feature type="domain" description="Enoyl reductase (ER)" evidence="3">
    <location>
        <begin position="10"/>
        <end position="180"/>
    </location>
</feature>
<dbReference type="KEGG" id="lpl:lp_3145"/>
<dbReference type="Gene3D" id="3.90.180.10">
    <property type="entry name" value="Medium-chain alcohol dehydrogenases, catalytic domain"/>
    <property type="match status" value="1"/>
</dbReference>
<dbReference type="GO" id="GO:0070402">
    <property type="term" value="F:NADPH binding"/>
    <property type="evidence" value="ECO:0007669"/>
    <property type="project" value="TreeGrafter"/>
</dbReference>
<name>F9USQ4_LACPL</name>
<dbReference type="GO" id="GO:0016651">
    <property type="term" value="F:oxidoreductase activity, acting on NAD(P)H"/>
    <property type="evidence" value="ECO:0007669"/>
    <property type="project" value="TreeGrafter"/>
</dbReference>